<protein>
    <recommendedName>
        <fullName evidence="2">DNA polymerase III subunit delta</fullName>
        <ecNumber evidence="1">2.7.7.7</ecNumber>
    </recommendedName>
</protein>
<evidence type="ECO:0000256" key="5">
    <source>
        <dbReference type="ARBA" id="ARBA00022705"/>
    </source>
</evidence>
<dbReference type="SUPFAM" id="SSF52540">
    <property type="entry name" value="P-loop containing nucleoside triphosphate hydrolases"/>
    <property type="match status" value="1"/>
</dbReference>
<evidence type="ECO:0000256" key="3">
    <source>
        <dbReference type="ARBA" id="ARBA00022679"/>
    </source>
</evidence>
<comment type="similarity">
    <text evidence="7">Belongs to the DNA polymerase HolA subunit family.</text>
</comment>
<dbReference type="InterPro" id="IPR048466">
    <property type="entry name" value="DNA_pol3_delta-like_C"/>
</dbReference>
<dbReference type="PANTHER" id="PTHR34388:SF1">
    <property type="entry name" value="DNA POLYMERASE III SUBUNIT DELTA"/>
    <property type="match status" value="1"/>
</dbReference>
<dbReference type="GO" id="GO:0009360">
    <property type="term" value="C:DNA polymerase III complex"/>
    <property type="evidence" value="ECO:0007669"/>
    <property type="project" value="InterPro"/>
</dbReference>
<dbReference type="HOGENOM" id="CLU_044694_4_1_14"/>
<evidence type="ECO:0000256" key="7">
    <source>
        <dbReference type="ARBA" id="ARBA00034754"/>
    </source>
</evidence>
<keyword evidence="5" id="KW-0235">DNA replication</keyword>
<evidence type="ECO:0000313" key="12">
    <source>
        <dbReference type="Proteomes" id="UP000032434"/>
    </source>
</evidence>
<dbReference type="PANTHER" id="PTHR34388">
    <property type="entry name" value="DNA POLYMERASE III SUBUNIT DELTA"/>
    <property type="match status" value="1"/>
</dbReference>
<dbReference type="InterPro" id="IPR005790">
    <property type="entry name" value="DNA_polIII_delta"/>
</dbReference>
<keyword evidence="3" id="KW-0808">Transferase</keyword>
<proteinExistence type="inferred from homology"/>
<gene>
    <name evidence="11" type="primary">holA</name>
    <name evidence="11" type="ORF">Aocu_10190</name>
</gene>
<dbReference type="GO" id="GO:0006261">
    <property type="term" value="P:DNA-templated DNA replication"/>
    <property type="evidence" value="ECO:0007669"/>
    <property type="project" value="TreeGrafter"/>
</dbReference>
<dbReference type="GO" id="GO:0003887">
    <property type="term" value="F:DNA-directed DNA polymerase activity"/>
    <property type="evidence" value="ECO:0007669"/>
    <property type="project" value="UniProtKB-KW"/>
</dbReference>
<dbReference type="FunCoup" id="A0A061AJC6">
    <property type="interactions" value="79"/>
</dbReference>
<dbReference type="SUPFAM" id="SSF48019">
    <property type="entry name" value="post-AAA+ oligomerization domain-like"/>
    <property type="match status" value="1"/>
</dbReference>
<evidence type="ECO:0000259" key="9">
    <source>
        <dbReference type="Pfam" id="PF06144"/>
    </source>
</evidence>
<keyword evidence="4" id="KW-0548">Nucleotidyltransferase</keyword>
<dbReference type="NCBIfam" id="TIGR01128">
    <property type="entry name" value="holA"/>
    <property type="match status" value="1"/>
</dbReference>
<keyword evidence="12" id="KW-1185">Reference proteome</keyword>
<evidence type="ECO:0000256" key="2">
    <source>
        <dbReference type="ARBA" id="ARBA00017703"/>
    </source>
</evidence>
<dbReference type="InParanoid" id="A0A061AJC6"/>
<organism evidence="11 12">
    <name type="scientific">Acholeplasma oculi</name>
    <dbReference type="NCBI Taxonomy" id="35623"/>
    <lineage>
        <taxon>Bacteria</taxon>
        <taxon>Bacillati</taxon>
        <taxon>Mycoplasmatota</taxon>
        <taxon>Mollicutes</taxon>
        <taxon>Acholeplasmatales</taxon>
        <taxon>Acholeplasmataceae</taxon>
        <taxon>Acholeplasma</taxon>
    </lineage>
</organism>
<dbReference type="Gene3D" id="1.20.272.10">
    <property type="match status" value="1"/>
</dbReference>
<evidence type="ECO:0000259" key="10">
    <source>
        <dbReference type="Pfam" id="PF21694"/>
    </source>
</evidence>
<dbReference type="Pfam" id="PF21694">
    <property type="entry name" value="DNA_pol3_delta_C"/>
    <property type="match status" value="1"/>
</dbReference>
<dbReference type="Gene3D" id="3.40.50.300">
    <property type="entry name" value="P-loop containing nucleotide triphosphate hydrolases"/>
    <property type="match status" value="1"/>
</dbReference>
<reference evidence="12" key="1">
    <citation type="submission" date="2014-05" db="EMBL/GenBank/DDBJ databases">
        <authorList>
            <person name="Kube M."/>
        </authorList>
    </citation>
    <scope>NUCLEOTIDE SEQUENCE [LARGE SCALE GENOMIC DNA]</scope>
</reference>
<keyword evidence="6" id="KW-0239">DNA-directed DNA polymerase</keyword>
<dbReference type="STRING" id="35623.Aocu_10190"/>
<dbReference type="GO" id="GO:0003677">
    <property type="term" value="F:DNA binding"/>
    <property type="evidence" value="ECO:0007669"/>
    <property type="project" value="InterPro"/>
</dbReference>
<dbReference type="InterPro" id="IPR008921">
    <property type="entry name" value="DNA_pol3_clamp-load_cplx_C"/>
</dbReference>
<evidence type="ECO:0000256" key="4">
    <source>
        <dbReference type="ARBA" id="ARBA00022695"/>
    </source>
</evidence>
<evidence type="ECO:0000256" key="6">
    <source>
        <dbReference type="ARBA" id="ARBA00022932"/>
    </source>
</evidence>
<dbReference type="KEGG" id="aoc:Aocu_10190"/>
<evidence type="ECO:0000256" key="8">
    <source>
        <dbReference type="ARBA" id="ARBA00049244"/>
    </source>
</evidence>
<dbReference type="RefSeq" id="WP_045749547.1">
    <property type="nucleotide sequence ID" value="NZ_FUZK01000001.1"/>
</dbReference>
<accession>A0A061AJC6</accession>
<feature type="domain" description="DNA polymerase III delta subunit-like C-terminal" evidence="10">
    <location>
        <begin position="193"/>
        <end position="312"/>
    </location>
</feature>
<evidence type="ECO:0000313" key="11">
    <source>
        <dbReference type="EMBL" id="CDR31092.1"/>
    </source>
</evidence>
<dbReference type="InterPro" id="IPR010372">
    <property type="entry name" value="DNA_pol3_delta_N"/>
</dbReference>
<dbReference type="OrthoDB" id="384331at2"/>
<dbReference type="EMBL" id="LK028559">
    <property type="protein sequence ID" value="CDR31092.1"/>
    <property type="molecule type" value="Genomic_DNA"/>
</dbReference>
<dbReference type="Proteomes" id="UP000032434">
    <property type="component" value="Chromosome 1"/>
</dbReference>
<evidence type="ECO:0000256" key="1">
    <source>
        <dbReference type="ARBA" id="ARBA00012417"/>
    </source>
</evidence>
<dbReference type="PATRIC" id="fig|35623.3.peg.1019"/>
<dbReference type="InterPro" id="IPR027417">
    <property type="entry name" value="P-loop_NTPase"/>
</dbReference>
<dbReference type="AlphaFoldDB" id="A0A061AJC6"/>
<name>A0A061AJC6_9MOLU</name>
<dbReference type="EC" id="2.7.7.7" evidence="1"/>
<comment type="catalytic activity">
    <reaction evidence="8">
        <text>DNA(n) + a 2'-deoxyribonucleoside 5'-triphosphate = DNA(n+1) + diphosphate</text>
        <dbReference type="Rhea" id="RHEA:22508"/>
        <dbReference type="Rhea" id="RHEA-COMP:17339"/>
        <dbReference type="Rhea" id="RHEA-COMP:17340"/>
        <dbReference type="ChEBI" id="CHEBI:33019"/>
        <dbReference type="ChEBI" id="CHEBI:61560"/>
        <dbReference type="ChEBI" id="CHEBI:173112"/>
        <dbReference type="EC" id="2.7.7.7"/>
    </reaction>
</comment>
<sequence length="315" mass="36481">MESIYLLVGQSVYLINEQVKKYQSESSIDAFNTVNIDALETSLDEILRELQTVSFFSETKMVIIEHVDALTRYDDHQLEPFYKYLESPSEDIKLIMTMNEVPKAHQLSQYLEKYAFIETIKSLEGSALPIYLNKVIEKDGYKMDGRAIELLIDRTSGDLFLCFQEIEKLKAYKVDEKHIVVDDVELLVTRNLEDNIFAFSSAYLKNDIKNCIKIYEDLVTGKTQTSTIFNHLYQTVQWILQTQLLINRNLSQQEIASELNISSGRAYHLIREAKTQSKKRLEQLIIDLSKLDVEIKTGQTEEKIGFELLLLRGIK</sequence>
<dbReference type="Gene3D" id="1.10.8.60">
    <property type="match status" value="1"/>
</dbReference>
<feature type="domain" description="DNA polymerase III delta N-terminal" evidence="9">
    <location>
        <begin position="5"/>
        <end position="116"/>
    </location>
</feature>
<dbReference type="Pfam" id="PF06144">
    <property type="entry name" value="DNA_pol3_delta"/>
    <property type="match status" value="1"/>
</dbReference>